<dbReference type="PROSITE" id="PS50896">
    <property type="entry name" value="LISH"/>
    <property type="match status" value="1"/>
</dbReference>
<dbReference type="InterPro" id="IPR006594">
    <property type="entry name" value="LisH"/>
</dbReference>
<dbReference type="SMART" id="SM00320">
    <property type="entry name" value="WD40"/>
    <property type="match status" value="5"/>
</dbReference>
<dbReference type="InterPro" id="IPR015943">
    <property type="entry name" value="WD40/YVTN_repeat-like_dom_sf"/>
</dbReference>
<dbReference type="PROSITE" id="PS50082">
    <property type="entry name" value="WD_REPEATS_2"/>
    <property type="match status" value="2"/>
</dbReference>
<comment type="caution">
    <text evidence="10">The sequence shown here is derived from an EMBL/GenBank/DDBJ whole genome shotgun (WGS) entry which is preliminary data.</text>
</comment>
<dbReference type="InterPro" id="IPR001680">
    <property type="entry name" value="WD40_rpt"/>
</dbReference>
<comment type="subcellular location">
    <subcellularLocation>
        <location evidence="1">Nucleus</location>
    </subcellularLocation>
</comment>
<dbReference type="SMART" id="SM00667">
    <property type="entry name" value="LisH"/>
    <property type="match status" value="1"/>
</dbReference>
<keyword evidence="3" id="KW-0507">mRNA processing</keyword>
<dbReference type="Pfam" id="PF17814">
    <property type="entry name" value="LisH_TPL"/>
    <property type="match status" value="1"/>
</dbReference>
<evidence type="ECO:0000256" key="1">
    <source>
        <dbReference type="ARBA" id="ARBA00004123"/>
    </source>
</evidence>
<dbReference type="Proteomes" id="UP001230188">
    <property type="component" value="Unassembled WGS sequence"/>
</dbReference>
<keyword evidence="2 8" id="KW-0853">WD repeat</keyword>
<evidence type="ECO:0000256" key="2">
    <source>
        <dbReference type="ARBA" id="ARBA00022574"/>
    </source>
</evidence>
<keyword evidence="6" id="KW-0539">Nucleus</keyword>
<feature type="repeat" description="WD" evidence="8">
    <location>
        <begin position="217"/>
        <end position="233"/>
    </location>
</feature>
<dbReference type="GO" id="GO:0005634">
    <property type="term" value="C:nucleus"/>
    <property type="evidence" value="ECO:0007669"/>
    <property type="project" value="UniProtKB-SubCell"/>
</dbReference>
<gene>
    <name evidence="10" type="ORF">CTAYLR_008619</name>
</gene>
<feature type="domain" description="TPL/SMU1 LisH-like dimerisation" evidence="9">
    <location>
        <begin position="9"/>
        <end position="36"/>
    </location>
</feature>
<keyword evidence="5" id="KW-0508">mRNA splicing</keyword>
<evidence type="ECO:0000256" key="5">
    <source>
        <dbReference type="ARBA" id="ARBA00023187"/>
    </source>
</evidence>
<dbReference type="Pfam" id="PF00400">
    <property type="entry name" value="WD40"/>
    <property type="match status" value="1"/>
</dbReference>
<comment type="similarity">
    <text evidence="7">Belongs to the WD repeat SMU1 family.</text>
</comment>
<dbReference type="PANTHER" id="PTHR22848">
    <property type="entry name" value="WD40 REPEAT PROTEIN"/>
    <property type="match status" value="1"/>
</dbReference>
<dbReference type="EMBL" id="JAQMWT010000240">
    <property type="protein sequence ID" value="KAJ8606926.1"/>
    <property type="molecule type" value="Genomic_DNA"/>
</dbReference>
<keyword evidence="4" id="KW-0677">Repeat</keyword>
<dbReference type="GO" id="GO:0000398">
    <property type="term" value="P:mRNA splicing, via spliceosome"/>
    <property type="evidence" value="ECO:0007669"/>
    <property type="project" value="InterPro"/>
</dbReference>
<sequence length="505" mass="54873">MHRRVDGTDVIRMMVQFLREQGLARSAEALREESGVGMNAVENLPQFLEEVKAGKWERVMGVVRWLEVPRDLGARIIEQVVLELVEAQELGVARDFLKESSERLVLLEGATIERLETAIATTSYGGGGDIWGGESREARRVSLAGELEEVLETAPAGRLESALNQALRWRAHAGIDDDSLWVRRKRRKQNEEPPKRKAGALTFEAPPRCAVFLPRDVVTGGADGLVEIWDLETLRLDVRFEYQANDDLLMHETSVLALAASPDAELLASACATTVKVWRLATGACVKKIPRKATCLAFSRDLLFSGGSDGVIRAHGLHSGAPLAIFKGGHSSFSACLLVVEGNRVVSAGADGAVKRWDASGECVATTVKGDRPIVAVLQVPGSDNLVVVDNSPVAVLVTRASKLLAKFSANDPSNSRPADLSPDAAFIAADLSRPNGLFLYCLADNRHLYIFDLKARTLDRIFPLDDNNRGRHGGGPSDLGGIVVHPSRNLLATFGDSQELRLWK</sequence>
<dbReference type="InterPro" id="IPR054532">
    <property type="entry name" value="TPL_SMU1_LisH-like"/>
</dbReference>
<dbReference type="AlphaFoldDB" id="A0AAD7UIC1"/>
<evidence type="ECO:0000256" key="3">
    <source>
        <dbReference type="ARBA" id="ARBA00022664"/>
    </source>
</evidence>
<evidence type="ECO:0000256" key="6">
    <source>
        <dbReference type="ARBA" id="ARBA00023242"/>
    </source>
</evidence>
<dbReference type="Gene3D" id="2.130.10.10">
    <property type="entry name" value="YVTN repeat-like/Quinoprotein amine dehydrogenase"/>
    <property type="match status" value="1"/>
</dbReference>
<keyword evidence="11" id="KW-1185">Reference proteome</keyword>
<evidence type="ECO:0000313" key="11">
    <source>
        <dbReference type="Proteomes" id="UP001230188"/>
    </source>
</evidence>
<dbReference type="InterPro" id="IPR036322">
    <property type="entry name" value="WD40_repeat_dom_sf"/>
</dbReference>
<feature type="repeat" description="WD" evidence="8">
    <location>
        <begin position="248"/>
        <end position="288"/>
    </location>
</feature>
<accession>A0AAD7UIC1</accession>
<evidence type="ECO:0000256" key="7">
    <source>
        <dbReference type="ARBA" id="ARBA00025801"/>
    </source>
</evidence>
<organism evidence="10 11">
    <name type="scientific">Chrysophaeum taylorii</name>
    <dbReference type="NCBI Taxonomy" id="2483200"/>
    <lineage>
        <taxon>Eukaryota</taxon>
        <taxon>Sar</taxon>
        <taxon>Stramenopiles</taxon>
        <taxon>Ochrophyta</taxon>
        <taxon>Pelagophyceae</taxon>
        <taxon>Pelagomonadales</taxon>
        <taxon>Pelagomonadaceae</taxon>
        <taxon>Chrysophaeum</taxon>
    </lineage>
</organism>
<evidence type="ECO:0000256" key="8">
    <source>
        <dbReference type="PROSITE-ProRule" id="PRU00221"/>
    </source>
</evidence>
<evidence type="ECO:0000256" key="4">
    <source>
        <dbReference type="ARBA" id="ARBA00022737"/>
    </source>
</evidence>
<dbReference type="InterPro" id="IPR045184">
    <property type="entry name" value="SMU1"/>
</dbReference>
<evidence type="ECO:0000313" key="10">
    <source>
        <dbReference type="EMBL" id="KAJ8606926.1"/>
    </source>
</evidence>
<dbReference type="SUPFAM" id="SSF50978">
    <property type="entry name" value="WD40 repeat-like"/>
    <property type="match status" value="1"/>
</dbReference>
<evidence type="ECO:0000259" key="9">
    <source>
        <dbReference type="Pfam" id="PF17814"/>
    </source>
</evidence>
<reference evidence="10" key="1">
    <citation type="submission" date="2023-01" db="EMBL/GenBank/DDBJ databases">
        <title>Metagenome sequencing of chrysophaentin producing Chrysophaeum taylorii.</title>
        <authorList>
            <person name="Davison J."/>
            <person name="Bewley C."/>
        </authorList>
    </citation>
    <scope>NUCLEOTIDE SEQUENCE</scope>
    <source>
        <strain evidence="10">NIES-1699</strain>
    </source>
</reference>
<name>A0AAD7UIC1_9STRA</name>
<proteinExistence type="inferred from homology"/>
<protein>
    <recommendedName>
        <fullName evidence="9">TPL/SMU1 LisH-like dimerisation domain-containing protein</fullName>
    </recommendedName>
</protein>